<feature type="domain" description="Mon2 C-terminal" evidence="1">
    <location>
        <begin position="175"/>
        <end position="274"/>
    </location>
</feature>
<evidence type="ECO:0000313" key="3">
    <source>
        <dbReference type="Proteomes" id="UP001289374"/>
    </source>
</evidence>
<proteinExistence type="predicted"/>
<dbReference type="Proteomes" id="UP001289374">
    <property type="component" value="Unassembled WGS sequence"/>
</dbReference>
<gene>
    <name evidence="2" type="ORF">Sango_2841500</name>
</gene>
<organism evidence="2 3">
    <name type="scientific">Sesamum angolense</name>
    <dbReference type="NCBI Taxonomy" id="2727404"/>
    <lineage>
        <taxon>Eukaryota</taxon>
        <taxon>Viridiplantae</taxon>
        <taxon>Streptophyta</taxon>
        <taxon>Embryophyta</taxon>
        <taxon>Tracheophyta</taxon>
        <taxon>Spermatophyta</taxon>
        <taxon>Magnoliopsida</taxon>
        <taxon>eudicotyledons</taxon>
        <taxon>Gunneridae</taxon>
        <taxon>Pentapetalae</taxon>
        <taxon>asterids</taxon>
        <taxon>lamiids</taxon>
        <taxon>Lamiales</taxon>
        <taxon>Pedaliaceae</taxon>
        <taxon>Sesamum</taxon>
    </lineage>
</organism>
<dbReference type="InterPro" id="IPR032817">
    <property type="entry name" value="Mon2_C"/>
</dbReference>
<comment type="caution">
    <text evidence="2">The sequence shown here is derived from an EMBL/GenBank/DDBJ whole genome shotgun (WGS) entry which is preliminary data.</text>
</comment>
<reference evidence="2" key="2">
    <citation type="journal article" date="2024" name="Plant">
        <title>Genomic evolution and insights into agronomic trait innovations of Sesamum species.</title>
        <authorList>
            <person name="Miao H."/>
            <person name="Wang L."/>
            <person name="Qu L."/>
            <person name="Liu H."/>
            <person name="Sun Y."/>
            <person name="Le M."/>
            <person name="Wang Q."/>
            <person name="Wei S."/>
            <person name="Zheng Y."/>
            <person name="Lin W."/>
            <person name="Duan Y."/>
            <person name="Cao H."/>
            <person name="Xiong S."/>
            <person name="Wang X."/>
            <person name="Wei L."/>
            <person name="Li C."/>
            <person name="Ma Q."/>
            <person name="Ju M."/>
            <person name="Zhao R."/>
            <person name="Li G."/>
            <person name="Mu C."/>
            <person name="Tian Q."/>
            <person name="Mei H."/>
            <person name="Zhang T."/>
            <person name="Gao T."/>
            <person name="Zhang H."/>
        </authorList>
    </citation>
    <scope>NUCLEOTIDE SEQUENCE</scope>
    <source>
        <strain evidence="2">K16</strain>
    </source>
</reference>
<dbReference type="EMBL" id="JACGWL010000651">
    <property type="protein sequence ID" value="KAK4382752.1"/>
    <property type="molecule type" value="Genomic_DNA"/>
</dbReference>
<keyword evidence="3" id="KW-1185">Reference proteome</keyword>
<dbReference type="PANTHER" id="PTHR34199">
    <property type="entry name" value="NUMOD3 MOTIF FAMILY PROTEIN, EXPRESSED"/>
    <property type="match status" value="1"/>
</dbReference>
<dbReference type="AlphaFoldDB" id="A0AAE1T6X8"/>
<reference evidence="2" key="1">
    <citation type="submission" date="2020-06" db="EMBL/GenBank/DDBJ databases">
        <authorList>
            <person name="Li T."/>
            <person name="Hu X."/>
            <person name="Zhang T."/>
            <person name="Song X."/>
            <person name="Zhang H."/>
            <person name="Dai N."/>
            <person name="Sheng W."/>
            <person name="Hou X."/>
            <person name="Wei L."/>
        </authorList>
    </citation>
    <scope>NUCLEOTIDE SEQUENCE</scope>
    <source>
        <strain evidence="2">K16</strain>
        <tissue evidence="2">Leaf</tissue>
    </source>
</reference>
<dbReference type="Pfam" id="PF16206">
    <property type="entry name" value="Mon2_C"/>
    <property type="match status" value="1"/>
</dbReference>
<protein>
    <recommendedName>
        <fullName evidence="1">Mon2 C-terminal domain-containing protein</fullName>
    </recommendedName>
</protein>
<name>A0AAE1T6X8_9LAMI</name>
<sequence length="493" mass="55261">MDADYVGSKDDMKSTSGYWILHLCWRKSCNLEQQKAHYIARSSAEENMAHALGICLRLLENNRSSDSVRNTAAATFRQAVALIFDHVVCAESLPTGKFGSGGYVSRTNSVTSDVSRNIKRLESQGEAIILEILKGYQAFTQACGVLHAVEPLNSFLASLCKFTIYIPNEAEKRRCIDVAGAYSAQKTELNISLTAIGLLWTATDFIVKGLTRWSEEGFETDQRNYVKKEEATPESHEKVTDATYLANTVERDKLLFSVFSLLHKLGADERPEILQRLISTLDRCASRTCCLPLETVELMPPHCSRFSLTCLQKLFSLSSYEVSDWNSARSEVSKISIRTLMSRCDFILRKFLADENDLGKHSLPPARLDEVIFVLQELAGLVIHPETASSLPLHPHLQEGVSLENLRSRSHLLVLFPSFCELVVSRYCYFSCMIMFISTVTGEAPSLSPVQELRVRELVQVLLRLIAAELGLQKLDFNVKLGCVKKRVSTFAR</sequence>
<evidence type="ECO:0000259" key="1">
    <source>
        <dbReference type="Pfam" id="PF16206"/>
    </source>
</evidence>
<dbReference type="PANTHER" id="PTHR34199:SF4">
    <property type="entry name" value="ARM REPEAT SUPERFAMILY PROTEIN"/>
    <property type="match status" value="1"/>
</dbReference>
<accession>A0AAE1T6X8</accession>
<evidence type="ECO:0000313" key="2">
    <source>
        <dbReference type="EMBL" id="KAK4382752.1"/>
    </source>
</evidence>